<gene>
    <name evidence="2" type="ORF">P5673_018627</name>
</gene>
<dbReference type="SMART" id="SM01126">
    <property type="entry name" value="DDE_Tnp_IS1595"/>
    <property type="match status" value="1"/>
</dbReference>
<sequence>MFDGSQKIGGEGKIVHIDESKFGKRKYHRGHHVKGQWVFGGIEQQSTKCFMVAVDKRDEVTLLPLIERWIEPGTVIISDCWKVFCNFEKHGYTHRTVDYSQEYVNEDRDSTNKIQGHWRQAKVKLPTFGVRKYHFSSYLAEFMWRYKNREDDLFEIFLRDVKKLSNPVEVLTFSGFYTQLLKLRS</sequence>
<dbReference type="Proteomes" id="UP001249851">
    <property type="component" value="Unassembled WGS sequence"/>
</dbReference>
<keyword evidence="3" id="KW-1185">Reference proteome</keyword>
<dbReference type="InterPro" id="IPR024445">
    <property type="entry name" value="Tnp_ISXO2-like"/>
</dbReference>
<organism evidence="2 3">
    <name type="scientific">Acropora cervicornis</name>
    <name type="common">Staghorn coral</name>
    <dbReference type="NCBI Taxonomy" id="6130"/>
    <lineage>
        <taxon>Eukaryota</taxon>
        <taxon>Metazoa</taxon>
        <taxon>Cnidaria</taxon>
        <taxon>Anthozoa</taxon>
        <taxon>Hexacorallia</taxon>
        <taxon>Scleractinia</taxon>
        <taxon>Astrocoeniina</taxon>
        <taxon>Acroporidae</taxon>
        <taxon>Acropora</taxon>
    </lineage>
</organism>
<protein>
    <submittedName>
        <fullName evidence="2">Transposase-like protein</fullName>
    </submittedName>
</protein>
<evidence type="ECO:0000313" key="2">
    <source>
        <dbReference type="EMBL" id="KAK2558999.1"/>
    </source>
</evidence>
<proteinExistence type="predicted"/>
<dbReference type="InterPro" id="IPR053164">
    <property type="entry name" value="IS1016-like_transposase"/>
</dbReference>
<name>A0AAD9QD55_ACRCE</name>
<reference evidence="2" key="2">
    <citation type="journal article" date="2023" name="Science">
        <title>Genomic signatures of disease resistance in endangered staghorn corals.</title>
        <authorList>
            <person name="Vollmer S.V."/>
            <person name="Selwyn J.D."/>
            <person name="Despard B.A."/>
            <person name="Roesel C.L."/>
        </authorList>
    </citation>
    <scope>NUCLEOTIDE SEQUENCE</scope>
    <source>
        <strain evidence="2">K2</strain>
    </source>
</reference>
<dbReference type="EMBL" id="JARQWQ010000042">
    <property type="protein sequence ID" value="KAK2558999.1"/>
    <property type="molecule type" value="Genomic_DNA"/>
</dbReference>
<reference evidence="2" key="1">
    <citation type="journal article" date="2023" name="G3 (Bethesda)">
        <title>Whole genome assembly and annotation of the endangered Caribbean coral Acropora cervicornis.</title>
        <authorList>
            <person name="Selwyn J.D."/>
            <person name="Vollmer S.V."/>
        </authorList>
    </citation>
    <scope>NUCLEOTIDE SEQUENCE</scope>
    <source>
        <strain evidence="2">K2</strain>
    </source>
</reference>
<evidence type="ECO:0000313" key="3">
    <source>
        <dbReference type="Proteomes" id="UP001249851"/>
    </source>
</evidence>
<comment type="caution">
    <text evidence="2">The sequence shown here is derived from an EMBL/GenBank/DDBJ whole genome shotgun (WGS) entry which is preliminary data.</text>
</comment>
<feature type="domain" description="ISXO2-like transposase" evidence="1">
    <location>
        <begin position="7"/>
        <end position="147"/>
    </location>
</feature>
<dbReference type="NCBIfam" id="NF033547">
    <property type="entry name" value="transpos_IS1595"/>
    <property type="match status" value="1"/>
</dbReference>
<evidence type="ECO:0000259" key="1">
    <source>
        <dbReference type="SMART" id="SM01126"/>
    </source>
</evidence>
<dbReference type="AlphaFoldDB" id="A0AAD9QD55"/>
<dbReference type="PANTHER" id="PTHR47163">
    <property type="entry name" value="DDE_TNP_IS1595 DOMAIN-CONTAINING PROTEIN"/>
    <property type="match status" value="1"/>
</dbReference>
<accession>A0AAD9QD55</accession>
<dbReference type="Pfam" id="PF12762">
    <property type="entry name" value="DDE_Tnp_IS1595"/>
    <property type="match status" value="1"/>
</dbReference>
<dbReference type="PANTHER" id="PTHR47163:SF2">
    <property type="entry name" value="SI:DKEY-17M8.2"/>
    <property type="match status" value="1"/>
</dbReference>